<dbReference type="RefSeq" id="XP_016244415.1">
    <property type="nucleotide sequence ID" value="XM_016397224.1"/>
</dbReference>
<dbReference type="HOGENOM" id="CLU_005027_2_2_1"/>
<dbReference type="AlphaFoldDB" id="A0A0D2CKW9"/>
<dbReference type="InterPro" id="IPR006598">
    <property type="entry name" value="CAP10"/>
</dbReference>
<organism evidence="4 5">
    <name type="scientific">Cladophialophora immunda</name>
    <dbReference type="NCBI Taxonomy" id="569365"/>
    <lineage>
        <taxon>Eukaryota</taxon>
        <taxon>Fungi</taxon>
        <taxon>Dikarya</taxon>
        <taxon>Ascomycota</taxon>
        <taxon>Pezizomycotina</taxon>
        <taxon>Eurotiomycetes</taxon>
        <taxon>Chaetothyriomycetidae</taxon>
        <taxon>Chaetothyriales</taxon>
        <taxon>Herpotrichiellaceae</taxon>
        <taxon>Cladophialophora</taxon>
    </lineage>
</organism>
<evidence type="ECO:0000313" key="4">
    <source>
        <dbReference type="EMBL" id="KIW24199.1"/>
    </source>
</evidence>
<dbReference type="SMART" id="SM00672">
    <property type="entry name" value="CAP10"/>
    <property type="match status" value="1"/>
</dbReference>
<keyword evidence="2" id="KW-0812">Transmembrane</keyword>
<evidence type="ECO:0000259" key="3">
    <source>
        <dbReference type="SMART" id="SM00672"/>
    </source>
</evidence>
<evidence type="ECO:0000256" key="1">
    <source>
        <dbReference type="SAM" id="MobiDB-lite"/>
    </source>
</evidence>
<dbReference type="OrthoDB" id="202415at2759"/>
<gene>
    <name evidence="4" type="ORF">PV07_09927</name>
</gene>
<keyword evidence="2" id="KW-1133">Transmembrane helix</keyword>
<keyword evidence="2" id="KW-0472">Membrane</keyword>
<reference evidence="4 5" key="1">
    <citation type="submission" date="2015-01" db="EMBL/GenBank/DDBJ databases">
        <title>The Genome Sequence of Cladophialophora immunda CBS83496.</title>
        <authorList>
            <consortium name="The Broad Institute Genomics Platform"/>
            <person name="Cuomo C."/>
            <person name="de Hoog S."/>
            <person name="Gorbushina A."/>
            <person name="Stielow B."/>
            <person name="Teixiera M."/>
            <person name="Abouelleil A."/>
            <person name="Chapman S.B."/>
            <person name="Priest M."/>
            <person name="Young S.K."/>
            <person name="Wortman J."/>
            <person name="Nusbaum C."/>
            <person name="Birren B."/>
        </authorList>
    </citation>
    <scope>NUCLEOTIDE SEQUENCE [LARGE SCALE GENOMIC DNA]</scope>
    <source>
        <strain evidence="4 5">CBS 83496</strain>
    </source>
</reference>
<proteinExistence type="predicted"/>
<evidence type="ECO:0000313" key="5">
    <source>
        <dbReference type="Proteomes" id="UP000054466"/>
    </source>
</evidence>
<feature type="domain" description="Glycosyl transferase CAP10" evidence="3">
    <location>
        <begin position="291"/>
        <end position="609"/>
    </location>
</feature>
<feature type="transmembrane region" description="Helical" evidence="2">
    <location>
        <begin position="12"/>
        <end position="31"/>
    </location>
</feature>
<name>A0A0D2CKW9_9EURO</name>
<dbReference type="PANTHER" id="PTHR12203">
    <property type="entry name" value="KDEL LYS-ASP-GLU-LEU CONTAINING - RELATED"/>
    <property type="match status" value="1"/>
</dbReference>
<dbReference type="InterPro" id="IPR051091">
    <property type="entry name" value="O-Glucosyltr/Glycosyltrsf_90"/>
</dbReference>
<dbReference type="EMBL" id="KN847045">
    <property type="protein sequence ID" value="KIW24199.1"/>
    <property type="molecule type" value="Genomic_DNA"/>
</dbReference>
<dbReference type="VEuPathDB" id="FungiDB:PV07_09927"/>
<dbReference type="Pfam" id="PF05686">
    <property type="entry name" value="Glyco_transf_90"/>
    <property type="match status" value="1"/>
</dbReference>
<keyword evidence="5" id="KW-1185">Reference proteome</keyword>
<feature type="region of interest" description="Disordered" evidence="1">
    <location>
        <begin position="462"/>
        <end position="493"/>
    </location>
</feature>
<evidence type="ECO:0000256" key="2">
    <source>
        <dbReference type="SAM" id="Phobius"/>
    </source>
</evidence>
<dbReference type="PANTHER" id="PTHR12203:SF61">
    <property type="entry name" value="CAPSULE PROTEIN"/>
    <property type="match status" value="1"/>
</dbReference>
<protein>
    <recommendedName>
        <fullName evidence="3">Glycosyl transferase CAP10 domain-containing protein</fullName>
    </recommendedName>
</protein>
<dbReference type="Proteomes" id="UP000054466">
    <property type="component" value="Unassembled WGS sequence"/>
</dbReference>
<accession>A0A0D2CKW9</accession>
<sequence>MATYDLSPTGRAIGFALAFVAIMHLLNLLPASVGRRKLLLLCFVPLFTYIGMRSARNDPSQTALIGQATHYRRHPVEILSETAQARFAEMIRSQSQTLEEAVVTYRKRYSRDPPPSFDMWFEMAQKNHYLLVDEFDTIMTSLEPFWGIDPSLMRWAIESAQTTAPGMFRISIKNHQIEEKATHRGIYHANIIDRWLEKPGWLDILPDMTILVNQYDEPRVVASSETLLAARKAATSTSSTREPPRETTGLSWVDCSKRDLRQAIFSACPANSPSRDEATGKMASIKGEDHPLPFIHNLTEGQDVCNNPTIPRSHGFFTSPTSCSVTESLVPVFSPSKPSIFNDILYPPIWYWLNLIQEEYDEDDDMEWSEKKDLVYWTGSATGGWATLENWRTLHRQSLVLHTTSENTSATILQRSGDVWHPQRTPMSNLSRLFDLRLTSIPSAQCEPAACTAMRHAFLKRDPTYEDAPRDEEEEEEGSKRGGHKRRNPNADAPSAAYGAKYVLDMDGNAFSGRFYRLLLSQSAVLKQTVFQEWHDGRLVPWVHFIPISPGADELAEVVRYLSEDETGRGIGERVARQGREWARKTLRMVDLELAMLRVLMEYGRLVSDSRQEMGFTL</sequence>
<dbReference type="GeneID" id="27349121"/>